<protein>
    <recommendedName>
        <fullName evidence="3">UDP-glucuronosyltransferase</fullName>
    </recommendedName>
</protein>
<dbReference type="RefSeq" id="WP_060623525.1">
    <property type="nucleotide sequence ID" value="NZ_LCZJ02000019.1"/>
</dbReference>
<keyword evidence="2" id="KW-1185">Reference proteome</keyword>
<evidence type="ECO:0000313" key="2">
    <source>
        <dbReference type="Proteomes" id="UP000054709"/>
    </source>
</evidence>
<reference evidence="1 2" key="1">
    <citation type="journal article" date="2015" name="Int. Biodeterior. Biodegradation">
        <title>Physiological and genetic screening methods for the isolation of methyl tert-butyl ether-degrading bacteria for bioremediation purposes.</title>
        <authorList>
            <person name="Guisado I.M."/>
            <person name="Purswani J."/>
            <person name="Gonzalez Lopez J."/>
            <person name="Pozo C."/>
        </authorList>
    </citation>
    <scope>NUCLEOTIDE SEQUENCE [LARGE SCALE GENOMIC DNA]</scope>
    <source>
        <strain evidence="1 2">SH7</strain>
    </source>
</reference>
<sequence length="360" mass="41533">MNDTSTILCSGIALGVYTPALLFKKNIENEHKTADIVALESLFSIEKQEQLQRNKILFHQNFKLAKLAHRLPPAMSQHYDKQKADHLIEKWLDEKRSHFTVFSGFWIPLLEDYIAKSGREDIAVECIHMDAGLSPSWKPYAKSCDIYHNIWLWGDECIKTIPAGSDFEILAYEQRENRLIVHGGGWGMGNFKEKVSCLANCEYELDIVKYEMVEEDESDIAYYRIDPAWVPWESYEFPPMLYGKGSNLSKMDARNYHNMLEISRRCKGIVSKPGGATLLDSILSATPLIMLEPLGEHEQRNAEIWKKYGFGISVEEWEKSHFSHSILSELHNNLLEYQEKIKPIQEGMNNVTTKNIQKTR</sequence>
<dbReference type="Proteomes" id="UP000054709">
    <property type="component" value="Unassembled WGS sequence"/>
</dbReference>
<dbReference type="AlphaFoldDB" id="A0A0W1AZA5"/>
<comment type="caution">
    <text evidence="1">The sequence shown here is derived from an EMBL/GenBank/DDBJ whole genome shotgun (WGS) entry which is preliminary data.</text>
</comment>
<dbReference type="OrthoDB" id="1493937at2"/>
<evidence type="ECO:0008006" key="3">
    <source>
        <dbReference type="Google" id="ProtNLM"/>
    </source>
</evidence>
<dbReference type="Gene3D" id="3.40.50.2000">
    <property type="entry name" value="Glycogen Phosphorylase B"/>
    <property type="match status" value="1"/>
</dbReference>
<dbReference type="EMBL" id="LCZJ02000019">
    <property type="protein sequence ID" value="KTD86637.1"/>
    <property type="molecule type" value="Genomic_DNA"/>
</dbReference>
<accession>A0A0W1AZA5</accession>
<organism evidence="1 2">
    <name type="scientific">Paenibacillus etheri</name>
    <dbReference type="NCBI Taxonomy" id="1306852"/>
    <lineage>
        <taxon>Bacteria</taxon>
        <taxon>Bacillati</taxon>
        <taxon>Bacillota</taxon>
        <taxon>Bacilli</taxon>
        <taxon>Bacillales</taxon>
        <taxon>Paenibacillaceae</taxon>
        <taxon>Paenibacillus</taxon>
    </lineage>
</organism>
<gene>
    <name evidence="1" type="ORF">UQ64_14365</name>
</gene>
<name>A0A0W1AZA5_9BACL</name>
<evidence type="ECO:0000313" key="1">
    <source>
        <dbReference type="EMBL" id="KTD86637.1"/>
    </source>
</evidence>
<proteinExistence type="predicted"/>